<dbReference type="GeneID" id="70915519"/>
<sequence>MELPTLLAILAAIMIGTYFQTVTGFGLGIIVIGLTVSLNLVALPVIAAVVSIVTLFNCLVALVGKPLSGELKIMLALVAGIVPGVIAGVFLLDQLSDSATNILRGLLGIMILAAGLNFMFKPKTLVMRSASTSFLFSGFGSGLTGGLFGMAGPPIVYHLYRQPFSIELVRSTLLMVFACTSASRTAYVYFDGSLGASIIWLSVIAVPLVALVTLVARRYPPPLSNDQLRKLVFGVLMMVGGYLIGTSATSLG</sequence>
<feature type="transmembrane region" description="Helical" evidence="8">
    <location>
        <begin position="41"/>
        <end position="62"/>
    </location>
</feature>
<feature type="transmembrane region" description="Helical" evidence="8">
    <location>
        <begin position="140"/>
        <end position="160"/>
    </location>
</feature>
<dbReference type="PANTHER" id="PTHR30269">
    <property type="entry name" value="TRANSMEMBRANE PROTEIN YFCA"/>
    <property type="match status" value="1"/>
</dbReference>
<dbReference type="AlphaFoldDB" id="A0AAN1CXD8"/>
<comment type="subcellular location">
    <subcellularLocation>
        <location evidence="1 8">Cell membrane</location>
        <topology evidence="1 8">Multi-pass membrane protein</topology>
    </subcellularLocation>
</comment>
<reference evidence="9 10" key="1">
    <citation type="submission" date="2016-07" db="EMBL/GenBank/DDBJ databases">
        <title>Developing Vibrio natriegens as a novel, fast-growing host for biotechnology.</title>
        <authorList>
            <person name="Weinstock M.T."/>
            <person name="Hesek E.D."/>
            <person name="Wilson C.M."/>
            <person name="Gibson D.G."/>
        </authorList>
    </citation>
    <scope>NUCLEOTIDE SEQUENCE [LARGE SCALE GENOMIC DNA]</scope>
    <source>
        <strain evidence="9 10">ATCC 14048</strain>
    </source>
</reference>
<protein>
    <recommendedName>
        <fullName evidence="8">Probable membrane transporter protein</fullName>
    </recommendedName>
</protein>
<feature type="transmembrane region" description="Helical" evidence="8">
    <location>
        <begin position="228"/>
        <end position="245"/>
    </location>
</feature>
<evidence type="ECO:0000256" key="8">
    <source>
        <dbReference type="RuleBase" id="RU363041"/>
    </source>
</evidence>
<evidence type="ECO:0000256" key="6">
    <source>
        <dbReference type="ARBA" id="ARBA00022989"/>
    </source>
</evidence>
<dbReference type="EMBL" id="CP016346">
    <property type="protein sequence ID" value="ANQ14539.1"/>
    <property type="molecule type" value="Genomic_DNA"/>
</dbReference>
<keyword evidence="6 8" id="KW-1133">Transmembrane helix</keyword>
<dbReference type="InterPro" id="IPR002781">
    <property type="entry name" value="TM_pro_TauE-like"/>
</dbReference>
<evidence type="ECO:0000256" key="7">
    <source>
        <dbReference type="ARBA" id="ARBA00023136"/>
    </source>
</evidence>
<keyword evidence="3" id="KW-0813">Transport</keyword>
<dbReference type="GO" id="GO:0005886">
    <property type="term" value="C:plasma membrane"/>
    <property type="evidence" value="ECO:0007669"/>
    <property type="project" value="UniProtKB-SubCell"/>
</dbReference>
<dbReference type="KEGG" id="vna:PN96_21995"/>
<keyword evidence="7 8" id="KW-0472">Membrane</keyword>
<dbReference type="Proteomes" id="UP000092741">
    <property type="component" value="Chromosome 2"/>
</dbReference>
<evidence type="ECO:0000256" key="1">
    <source>
        <dbReference type="ARBA" id="ARBA00004651"/>
    </source>
</evidence>
<evidence type="ECO:0000313" key="9">
    <source>
        <dbReference type="EMBL" id="ANQ14539.1"/>
    </source>
</evidence>
<evidence type="ECO:0000256" key="4">
    <source>
        <dbReference type="ARBA" id="ARBA00022475"/>
    </source>
</evidence>
<evidence type="ECO:0000256" key="3">
    <source>
        <dbReference type="ARBA" id="ARBA00022448"/>
    </source>
</evidence>
<accession>A0AAN1CXD8</accession>
<dbReference type="InterPro" id="IPR052017">
    <property type="entry name" value="TSUP"/>
</dbReference>
<feature type="transmembrane region" description="Helical" evidence="8">
    <location>
        <begin position="101"/>
        <end position="120"/>
    </location>
</feature>
<keyword evidence="4 8" id="KW-1003">Cell membrane</keyword>
<dbReference type="Pfam" id="PF01925">
    <property type="entry name" value="TauE"/>
    <property type="match status" value="1"/>
</dbReference>
<feature type="transmembrane region" description="Helical" evidence="8">
    <location>
        <begin position="196"/>
        <end position="216"/>
    </location>
</feature>
<keyword evidence="5 8" id="KW-0812">Transmembrane</keyword>
<dbReference type="PANTHER" id="PTHR30269:SF37">
    <property type="entry name" value="MEMBRANE TRANSPORTER PROTEIN"/>
    <property type="match status" value="1"/>
</dbReference>
<feature type="transmembrane region" description="Helical" evidence="8">
    <location>
        <begin position="6"/>
        <end position="34"/>
    </location>
</feature>
<evidence type="ECO:0000313" key="10">
    <source>
        <dbReference type="Proteomes" id="UP000092741"/>
    </source>
</evidence>
<organism evidence="9 10">
    <name type="scientific">Vibrio natriegens NBRC 15636 = ATCC 14048 = DSM 759</name>
    <dbReference type="NCBI Taxonomy" id="1219067"/>
    <lineage>
        <taxon>Bacteria</taxon>
        <taxon>Pseudomonadati</taxon>
        <taxon>Pseudomonadota</taxon>
        <taxon>Gammaproteobacteria</taxon>
        <taxon>Vibrionales</taxon>
        <taxon>Vibrionaceae</taxon>
        <taxon>Vibrio</taxon>
    </lineage>
</organism>
<keyword evidence="10" id="KW-1185">Reference proteome</keyword>
<gene>
    <name evidence="9" type="ORF">BA890_17490</name>
</gene>
<proteinExistence type="inferred from homology"/>
<feature type="transmembrane region" description="Helical" evidence="8">
    <location>
        <begin position="74"/>
        <end position="92"/>
    </location>
</feature>
<comment type="similarity">
    <text evidence="2 8">Belongs to the 4-toluene sulfonate uptake permease (TSUP) (TC 2.A.102) family.</text>
</comment>
<evidence type="ECO:0000256" key="2">
    <source>
        <dbReference type="ARBA" id="ARBA00009142"/>
    </source>
</evidence>
<evidence type="ECO:0000256" key="5">
    <source>
        <dbReference type="ARBA" id="ARBA00022692"/>
    </source>
</evidence>
<name>A0AAN1CXD8_VIBNA</name>
<dbReference type="RefSeq" id="WP_020335187.1">
    <property type="nucleotide sequence ID" value="NZ_ATFJ01000036.1"/>
</dbReference>